<dbReference type="InParanoid" id="B0DN36"/>
<organism evidence="2">
    <name type="scientific">Laccaria bicolor (strain S238N-H82 / ATCC MYA-4686)</name>
    <name type="common">Bicoloured deceiver</name>
    <name type="synonym">Laccaria laccata var. bicolor</name>
    <dbReference type="NCBI Taxonomy" id="486041"/>
    <lineage>
        <taxon>Eukaryota</taxon>
        <taxon>Fungi</taxon>
        <taxon>Dikarya</taxon>
        <taxon>Basidiomycota</taxon>
        <taxon>Agaricomycotina</taxon>
        <taxon>Agaricomycetes</taxon>
        <taxon>Agaricomycetidae</taxon>
        <taxon>Agaricales</taxon>
        <taxon>Agaricineae</taxon>
        <taxon>Hydnangiaceae</taxon>
        <taxon>Laccaria</taxon>
    </lineage>
</organism>
<dbReference type="GeneID" id="6080984"/>
<dbReference type="HOGENOM" id="CLU_2671488_0_0_1"/>
<keyword evidence="2" id="KW-1185">Reference proteome</keyword>
<evidence type="ECO:0000313" key="2">
    <source>
        <dbReference type="Proteomes" id="UP000001194"/>
    </source>
</evidence>
<dbReference type="AlphaFoldDB" id="B0DN36"/>
<protein>
    <submittedName>
        <fullName evidence="1">Predicted protein</fullName>
    </submittedName>
</protein>
<gene>
    <name evidence="1" type="ORF">LACBIDRAFT_306313</name>
</gene>
<sequence>MTDTSLGRINVLSVPLPQNGTSLKMNHFRTITSRLLEAIEGNPRLWPQGIMIRRGTQRERGRFFVLTSKRYYSDE</sequence>
<dbReference type="EMBL" id="DS547120">
    <property type="protein sequence ID" value="EDR03986.1"/>
    <property type="molecule type" value="Genomic_DNA"/>
</dbReference>
<evidence type="ECO:0000313" key="1">
    <source>
        <dbReference type="EMBL" id="EDR03986.1"/>
    </source>
</evidence>
<reference evidence="1 2" key="1">
    <citation type="journal article" date="2008" name="Nature">
        <title>The genome of Laccaria bicolor provides insights into mycorrhizal symbiosis.</title>
        <authorList>
            <person name="Martin F."/>
            <person name="Aerts A."/>
            <person name="Ahren D."/>
            <person name="Brun A."/>
            <person name="Danchin E.G.J."/>
            <person name="Duchaussoy F."/>
            <person name="Gibon J."/>
            <person name="Kohler A."/>
            <person name="Lindquist E."/>
            <person name="Pereda V."/>
            <person name="Salamov A."/>
            <person name="Shapiro H.J."/>
            <person name="Wuyts J."/>
            <person name="Blaudez D."/>
            <person name="Buee M."/>
            <person name="Brokstein P."/>
            <person name="Canbaeck B."/>
            <person name="Cohen D."/>
            <person name="Courty P.E."/>
            <person name="Coutinho P.M."/>
            <person name="Delaruelle C."/>
            <person name="Detter J.C."/>
            <person name="Deveau A."/>
            <person name="DiFazio S."/>
            <person name="Duplessis S."/>
            <person name="Fraissinet-Tachet L."/>
            <person name="Lucic E."/>
            <person name="Frey-Klett P."/>
            <person name="Fourrey C."/>
            <person name="Feussner I."/>
            <person name="Gay G."/>
            <person name="Grimwood J."/>
            <person name="Hoegger P.J."/>
            <person name="Jain P."/>
            <person name="Kilaru S."/>
            <person name="Labbe J."/>
            <person name="Lin Y.C."/>
            <person name="Legue V."/>
            <person name="Le Tacon F."/>
            <person name="Marmeisse R."/>
            <person name="Melayah D."/>
            <person name="Montanini B."/>
            <person name="Muratet M."/>
            <person name="Nehls U."/>
            <person name="Niculita-Hirzel H."/>
            <person name="Oudot-Le Secq M.P."/>
            <person name="Peter M."/>
            <person name="Quesneville H."/>
            <person name="Rajashekar B."/>
            <person name="Reich M."/>
            <person name="Rouhier N."/>
            <person name="Schmutz J."/>
            <person name="Yin T."/>
            <person name="Chalot M."/>
            <person name="Henrissat B."/>
            <person name="Kuees U."/>
            <person name="Lucas S."/>
            <person name="Van de Peer Y."/>
            <person name="Podila G.K."/>
            <person name="Polle A."/>
            <person name="Pukkila P.J."/>
            <person name="Richardson P.M."/>
            <person name="Rouze P."/>
            <person name="Sanders I.R."/>
            <person name="Stajich J.E."/>
            <person name="Tunlid A."/>
            <person name="Tuskan G."/>
            <person name="Grigoriev I.V."/>
        </authorList>
    </citation>
    <scope>NUCLEOTIDE SEQUENCE [LARGE SCALE GENOMIC DNA]</scope>
    <source>
        <strain evidence="2">S238N-H82 / ATCC MYA-4686</strain>
    </source>
</reference>
<dbReference type="RefSeq" id="XP_001885241.1">
    <property type="nucleotide sequence ID" value="XM_001885206.1"/>
</dbReference>
<proteinExistence type="predicted"/>
<accession>B0DN36</accession>
<dbReference type="KEGG" id="lbc:LACBIDRAFT_306313"/>
<dbReference type="Proteomes" id="UP000001194">
    <property type="component" value="Unassembled WGS sequence"/>
</dbReference>
<name>B0DN36_LACBS</name>